<gene>
    <name evidence="1" type="ORF">CSKR_100481</name>
</gene>
<evidence type="ECO:0000313" key="1">
    <source>
        <dbReference type="EMBL" id="KAG5452583.1"/>
    </source>
</evidence>
<accession>A0A3R7CLS6</accession>
<sequence length="435" mass="49193">MEFIAISALVFIFINIWVGVYGFTEFITADPLRLLTKASAIRCDVADLLHTCYACIAVIIGEAFGIIGCLLLLFWVIYRLPLKTKTKSVDIPHDKSVVESVQSSGVNSRNVAREVRIQRIAQALENYCDTNRIQLAVSTYDSAFVLPRPDEQEAGFELATCYWTDRDEASQHTSNWLTDQNLSDETEVNVIVSSKSRRHVASYQHAIQVMCCLSGILILLSLPYYVLFLTIKVAQGTLPLLEHQYNDTLNENGTNREDMRLTGLQHFAAMYNCQTFSKNLRCLRQTNGSNCGHELQVNDMRIEMKHCFKIVEQWLFRRQSTTAFRISLLSGMYAAGLGFLIRKLVLRAVSTGTQTYPRTEWWRGAGDIGLSDVGLQCNMAREYGLPSATQRMLIGRRRLYGDVHIGTSVVRKGWCSERLFQSQELSSLVGTFHVP</sequence>
<reference evidence="1 2" key="1">
    <citation type="journal article" date="2018" name="Biotechnol. Adv.">
        <title>Improved genomic resources and new bioinformatic workflow for the carcinogenic parasite Clonorchis sinensis: Biotechnological implications.</title>
        <authorList>
            <person name="Wang D."/>
            <person name="Korhonen P.K."/>
            <person name="Gasser R.B."/>
            <person name="Young N.D."/>
        </authorList>
    </citation>
    <scope>NUCLEOTIDE SEQUENCE [LARGE SCALE GENOMIC DNA]</scope>
    <source>
        <strain evidence="1">Cs-k2</strain>
    </source>
</reference>
<dbReference type="OrthoDB" id="6243283at2759"/>
<keyword evidence="2" id="KW-1185">Reference proteome</keyword>
<dbReference type="InParanoid" id="A0A3R7CLS6"/>
<dbReference type="Proteomes" id="UP000286415">
    <property type="component" value="Unassembled WGS sequence"/>
</dbReference>
<proteinExistence type="predicted"/>
<name>A0A3R7CLS6_CLOSI</name>
<comment type="caution">
    <text evidence="1">The sequence shown here is derived from an EMBL/GenBank/DDBJ whole genome shotgun (WGS) entry which is preliminary data.</text>
</comment>
<dbReference type="AlphaFoldDB" id="A0A3R7CLS6"/>
<organism evidence="1 2">
    <name type="scientific">Clonorchis sinensis</name>
    <name type="common">Chinese liver fluke</name>
    <dbReference type="NCBI Taxonomy" id="79923"/>
    <lineage>
        <taxon>Eukaryota</taxon>
        <taxon>Metazoa</taxon>
        <taxon>Spiralia</taxon>
        <taxon>Lophotrochozoa</taxon>
        <taxon>Platyhelminthes</taxon>
        <taxon>Trematoda</taxon>
        <taxon>Digenea</taxon>
        <taxon>Opisthorchiida</taxon>
        <taxon>Opisthorchiata</taxon>
        <taxon>Opisthorchiidae</taxon>
        <taxon>Clonorchis</taxon>
    </lineage>
</organism>
<dbReference type="EMBL" id="NIRI02000042">
    <property type="protein sequence ID" value="KAG5452583.1"/>
    <property type="molecule type" value="Genomic_DNA"/>
</dbReference>
<reference evidence="1 2" key="2">
    <citation type="journal article" date="2021" name="Genomics">
        <title>High-quality reference genome for Clonorchis sinensis.</title>
        <authorList>
            <person name="Young N.D."/>
            <person name="Stroehlein A.J."/>
            <person name="Kinkar L."/>
            <person name="Wang T."/>
            <person name="Sohn W.M."/>
            <person name="Chang B.C.H."/>
            <person name="Kaur P."/>
            <person name="Weisz D."/>
            <person name="Dudchenko O."/>
            <person name="Aiden E.L."/>
            <person name="Korhonen P.K."/>
            <person name="Gasser R.B."/>
        </authorList>
    </citation>
    <scope>NUCLEOTIDE SEQUENCE [LARGE SCALE GENOMIC DNA]</scope>
    <source>
        <strain evidence="1">Cs-k2</strain>
    </source>
</reference>
<protein>
    <submittedName>
        <fullName evidence="1">Uncharacterized protein</fullName>
    </submittedName>
</protein>
<evidence type="ECO:0000313" key="2">
    <source>
        <dbReference type="Proteomes" id="UP000286415"/>
    </source>
</evidence>